<dbReference type="InterPro" id="IPR032823">
    <property type="entry name" value="BCA_ABC_TP_C"/>
</dbReference>
<organism evidence="5 6">
    <name type="scientific">Ornithinimicrobium cerasi</name>
    <dbReference type="NCBI Taxonomy" id="2248773"/>
    <lineage>
        <taxon>Bacteria</taxon>
        <taxon>Bacillati</taxon>
        <taxon>Actinomycetota</taxon>
        <taxon>Actinomycetes</taxon>
        <taxon>Micrococcales</taxon>
        <taxon>Ornithinimicrobiaceae</taxon>
        <taxon>Ornithinimicrobium</taxon>
    </lineage>
</organism>
<evidence type="ECO:0000256" key="1">
    <source>
        <dbReference type="ARBA" id="ARBA00022448"/>
    </source>
</evidence>
<evidence type="ECO:0000313" key="6">
    <source>
        <dbReference type="Proteomes" id="UP000219688"/>
    </source>
</evidence>
<dbReference type="SUPFAM" id="SSF52540">
    <property type="entry name" value="P-loop containing nucleoside triphosphate hydrolases"/>
    <property type="match status" value="1"/>
</dbReference>
<feature type="domain" description="ABC transporter" evidence="4">
    <location>
        <begin position="42"/>
        <end position="299"/>
    </location>
</feature>
<dbReference type="EMBL" id="OBQK01000009">
    <property type="protein sequence ID" value="SOC56890.1"/>
    <property type="molecule type" value="Genomic_DNA"/>
</dbReference>
<dbReference type="InterPro" id="IPR003439">
    <property type="entry name" value="ABC_transporter-like_ATP-bd"/>
</dbReference>
<dbReference type="SMART" id="SM00382">
    <property type="entry name" value="AAA"/>
    <property type="match status" value="1"/>
</dbReference>
<dbReference type="PROSITE" id="PS50893">
    <property type="entry name" value="ABC_TRANSPORTER_2"/>
    <property type="match status" value="1"/>
</dbReference>
<keyword evidence="6" id="KW-1185">Reference proteome</keyword>
<reference evidence="6" key="1">
    <citation type="submission" date="2017-08" db="EMBL/GenBank/DDBJ databases">
        <authorList>
            <person name="Varghese N."/>
            <person name="Submissions S."/>
        </authorList>
    </citation>
    <scope>NUCLEOTIDE SEQUENCE [LARGE SCALE GENOMIC DNA]</scope>
    <source>
        <strain evidence="6">USBA17B2</strain>
    </source>
</reference>
<accession>A0A285VS38</accession>
<evidence type="ECO:0000256" key="3">
    <source>
        <dbReference type="ARBA" id="ARBA00022840"/>
    </source>
</evidence>
<gene>
    <name evidence="5" type="ORF">SAMN05421879_109100</name>
</gene>
<dbReference type="FunFam" id="3.40.50.300:FF:000421">
    <property type="entry name" value="Branched-chain amino acid ABC transporter ATP-binding protein"/>
    <property type="match status" value="1"/>
</dbReference>
<dbReference type="GO" id="GO:0016887">
    <property type="term" value="F:ATP hydrolysis activity"/>
    <property type="evidence" value="ECO:0007669"/>
    <property type="project" value="InterPro"/>
</dbReference>
<dbReference type="AlphaFoldDB" id="A0A285VS38"/>
<dbReference type="InterPro" id="IPR051120">
    <property type="entry name" value="ABC_AA/LPS_Transport"/>
</dbReference>
<evidence type="ECO:0000259" key="4">
    <source>
        <dbReference type="PROSITE" id="PS50893"/>
    </source>
</evidence>
<evidence type="ECO:0000313" key="5">
    <source>
        <dbReference type="EMBL" id="SOC56890.1"/>
    </source>
</evidence>
<evidence type="ECO:0000256" key="2">
    <source>
        <dbReference type="ARBA" id="ARBA00022741"/>
    </source>
</evidence>
<dbReference type="Gene3D" id="3.40.50.300">
    <property type="entry name" value="P-loop containing nucleotide triphosphate hydrolases"/>
    <property type="match status" value="1"/>
</dbReference>
<dbReference type="InterPro" id="IPR003593">
    <property type="entry name" value="AAA+_ATPase"/>
</dbReference>
<dbReference type="CDD" id="cd03219">
    <property type="entry name" value="ABC_Mj1267_LivG_branched"/>
    <property type="match status" value="1"/>
</dbReference>
<protein>
    <submittedName>
        <fullName evidence="5">Amino acid/amide ABC transporter ATP-binding protein 1, HAAT family</fullName>
    </submittedName>
</protein>
<proteinExistence type="predicted"/>
<keyword evidence="1" id="KW-0813">Transport</keyword>
<dbReference type="InterPro" id="IPR027417">
    <property type="entry name" value="P-loop_NTPase"/>
</dbReference>
<keyword evidence="2" id="KW-0547">Nucleotide-binding</keyword>
<keyword evidence="3 5" id="KW-0067">ATP-binding</keyword>
<dbReference type="GO" id="GO:0005886">
    <property type="term" value="C:plasma membrane"/>
    <property type="evidence" value="ECO:0007669"/>
    <property type="project" value="TreeGrafter"/>
</dbReference>
<dbReference type="Pfam" id="PF00005">
    <property type="entry name" value="ABC_tran"/>
    <property type="match status" value="1"/>
</dbReference>
<sequence length="317" mass="35030">MKTYRLSQTSWITADPKRTPVLTRAYQHSLNGSHLPDGEPLLEVDAVSLRFGGVKALTDISFTVTQGHVHAIIGPNGAGKSSMLNCISGIYHPQEGQIRLHTAAADGSRTLSTLTQLPPHRIARLRVARSFQNIELFSHLTVLENLMLGRHIHMKHSVLASMLWFGPARRQEIQHRQLVEEVIDLLQLQAYRGKPVGALAYGIQKRVELGRALCIQPALLLLDEPMAGMNAEEKEDMARYILDVHELAGVTVVLIEHDMNVVMDISDRVSVLDFGRLIADGTPDEVKADPAVVEAYLGSDTEDAAVREAVEHLKERG</sequence>
<dbReference type="Pfam" id="PF12399">
    <property type="entry name" value="BCA_ABC_TP_C"/>
    <property type="match status" value="1"/>
</dbReference>
<dbReference type="PANTHER" id="PTHR45772:SF1">
    <property type="entry name" value="ABC TRANSPORTER ATP-BINDING PROTEIN"/>
    <property type="match status" value="1"/>
</dbReference>
<dbReference type="GO" id="GO:0005524">
    <property type="term" value="F:ATP binding"/>
    <property type="evidence" value="ECO:0007669"/>
    <property type="project" value="UniProtKB-KW"/>
</dbReference>
<dbReference type="PANTHER" id="PTHR45772">
    <property type="entry name" value="CONSERVED COMPONENT OF ABC TRANSPORTER FOR NATURAL AMINO ACIDS-RELATED"/>
    <property type="match status" value="1"/>
</dbReference>
<dbReference type="STRING" id="1122622.GCA_000421185_02920"/>
<dbReference type="Proteomes" id="UP000219688">
    <property type="component" value="Unassembled WGS sequence"/>
</dbReference>
<name>A0A285VS38_9MICO</name>